<evidence type="ECO:0000313" key="8">
    <source>
        <dbReference type="EMBL" id="KAI2645417.1"/>
    </source>
</evidence>
<dbReference type="InterPro" id="IPR043502">
    <property type="entry name" value="DNA/RNA_pol_sf"/>
</dbReference>
<reference evidence="8 9" key="1">
    <citation type="submission" date="2022-01" db="EMBL/GenBank/DDBJ databases">
        <title>A high-quality chromosome-level genome assembly of rohu carp, Labeo rohita.</title>
        <authorList>
            <person name="Arick M.A. II"/>
            <person name="Hsu C.-Y."/>
            <person name="Magbanua Z."/>
            <person name="Pechanova O."/>
            <person name="Grover C."/>
            <person name="Miller E."/>
            <person name="Thrash A."/>
            <person name="Ezzel L."/>
            <person name="Alam S."/>
            <person name="Benzie J."/>
            <person name="Hamilton M."/>
            <person name="Karsi A."/>
            <person name="Lawrence M.L."/>
            <person name="Peterson D.G."/>
        </authorList>
    </citation>
    <scope>NUCLEOTIDE SEQUENCE [LARGE SCALE GENOMIC DNA]</scope>
    <source>
        <strain evidence="9">BAU-BD-2019</strain>
        <tissue evidence="8">Blood</tissue>
    </source>
</reference>
<feature type="domain" description="Reverse transcriptase" evidence="6">
    <location>
        <begin position="1100"/>
        <end position="1277"/>
    </location>
</feature>
<dbReference type="InterPro" id="IPR054465">
    <property type="entry name" value="Integrase_p58-like_C"/>
</dbReference>
<dbReference type="CDD" id="cd01647">
    <property type="entry name" value="RT_LTR"/>
    <property type="match status" value="2"/>
</dbReference>
<feature type="domain" description="Integrase catalytic" evidence="7">
    <location>
        <begin position="683"/>
        <end position="841"/>
    </location>
</feature>
<dbReference type="InterPro" id="IPR041577">
    <property type="entry name" value="RT_RNaseH_2"/>
</dbReference>
<keyword evidence="3" id="KW-0511">Multifunctional enzyme</keyword>
<dbReference type="EC" id="3.1.26.4" evidence="2"/>
<organism evidence="8 9">
    <name type="scientific">Labeo rohita</name>
    <name type="common">Indian major carp</name>
    <name type="synonym">Cyprinus rohita</name>
    <dbReference type="NCBI Taxonomy" id="84645"/>
    <lineage>
        <taxon>Eukaryota</taxon>
        <taxon>Metazoa</taxon>
        <taxon>Chordata</taxon>
        <taxon>Craniata</taxon>
        <taxon>Vertebrata</taxon>
        <taxon>Euteleostomi</taxon>
        <taxon>Actinopterygii</taxon>
        <taxon>Neopterygii</taxon>
        <taxon>Teleostei</taxon>
        <taxon>Ostariophysi</taxon>
        <taxon>Cypriniformes</taxon>
        <taxon>Cyprinidae</taxon>
        <taxon>Labeoninae</taxon>
        <taxon>Labeonini</taxon>
        <taxon>Labeo</taxon>
    </lineage>
</organism>
<dbReference type="SUPFAM" id="SSF53098">
    <property type="entry name" value="Ribonuclease H-like"/>
    <property type="match status" value="1"/>
</dbReference>
<evidence type="ECO:0000259" key="5">
    <source>
        <dbReference type="PROSITE" id="PS50158"/>
    </source>
</evidence>
<evidence type="ECO:0000259" key="6">
    <source>
        <dbReference type="PROSITE" id="PS50878"/>
    </source>
</evidence>
<keyword evidence="9" id="KW-1185">Reference proteome</keyword>
<feature type="domain" description="CCHC-type" evidence="5">
    <location>
        <begin position="291"/>
        <end position="304"/>
    </location>
</feature>
<dbReference type="EMBL" id="JACTAM010002248">
    <property type="protein sequence ID" value="KAI2645417.1"/>
    <property type="molecule type" value="Genomic_DNA"/>
</dbReference>
<dbReference type="Gene3D" id="3.30.70.270">
    <property type="match status" value="3"/>
</dbReference>
<dbReference type="PROSITE" id="PS50994">
    <property type="entry name" value="INTEGRASE"/>
    <property type="match status" value="1"/>
</dbReference>
<dbReference type="InterPro" id="IPR001878">
    <property type="entry name" value="Znf_CCHC"/>
</dbReference>
<dbReference type="InterPro" id="IPR050951">
    <property type="entry name" value="Retrovirus_Pol_polyprotein"/>
</dbReference>
<comment type="similarity">
    <text evidence="1">Belongs to the beta type-B retroviral polymerase family. HERV class-II K(HML-2) pol subfamily.</text>
</comment>
<dbReference type="Pfam" id="PF00078">
    <property type="entry name" value="RVT_1"/>
    <property type="match status" value="2"/>
</dbReference>
<comment type="caution">
    <text evidence="8">The sequence shown here is derived from an EMBL/GenBank/DDBJ whole genome shotgun (WGS) entry which is preliminary data.</text>
</comment>
<dbReference type="PROSITE" id="PS50158">
    <property type="entry name" value="ZF_CCHC"/>
    <property type="match status" value="1"/>
</dbReference>
<keyword evidence="4" id="KW-0862">Zinc</keyword>
<dbReference type="PROSITE" id="PS50878">
    <property type="entry name" value="RT_POL"/>
    <property type="match status" value="1"/>
</dbReference>
<evidence type="ECO:0000259" key="7">
    <source>
        <dbReference type="PROSITE" id="PS50994"/>
    </source>
</evidence>
<dbReference type="Gene3D" id="3.30.420.10">
    <property type="entry name" value="Ribonuclease H-like superfamily/Ribonuclease H"/>
    <property type="match status" value="1"/>
</dbReference>
<dbReference type="PANTHER" id="PTHR37984:SF5">
    <property type="entry name" value="PROTEIN NYNRIN-LIKE"/>
    <property type="match status" value="1"/>
</dbReference>
<gene>
    <name evidence="8" type="ORF">H4Q32_027246</name>
</gene>
<dbReference type="InterPro" id="IPR043128">
    <property type="entry name" value="Rev_trsase/Diguanyl_cyclase"/>
</dbReference>
<dbReference type="InterPro" id="IPR001584">
    <property type="entry name" value="Integrase_cat-core"/>
</dbReference>
<protein>
    <recommendedName>
        <fullName evidence="2">ribonuclease H</fullName>
        <ecNumber evidence="2">3.1.26.4</ecNumber>
    </recommendedName>
</protein>
<evidence type="ECO:0000256" key="4">
    <source>
        <dbReference type="PROSITE-ProRule" id="PRU00047"/>
    </source>
</evidence>
<name>A0ABQ8L647_LABRO</name>
<evidence type="ECO:0000256" key="2">
    <source>
        <dbReference type="ARBA" id="ARBA00012180"/>
    </source>
</evidence>
<proteinExistence type="inferred from homology"/>
<dbReference type="Pfam" id="PF17919">
    <property type="entry name" value="RT_RNaseH_2"/>
    <property type="match status" value="1"/>
</dbReference>
<accession>A0ABQ8L647</accession>
<dbReference type="SUPFAM" id="SSF56672">
    <property type="entry name" value="DNA/RNA polymerases"/>
    <property type="match status" value="2"/>
</dbReference>
<dbReference type="Gene3D" id="3.10.10.10">
    <property type="entry name" value="HIV Type 1 Reverse Transcriptase, subunit A, domain 1"/>
    <property type="match status" value="2"/>
</dbReference>
<dbReference type="InterPro" id="IPR036397">
    <property type="entry name" value="RNaseH_sf"/>
</dbReference>
<dbReference type="Pfam" id="PF22938">
    <property type="entry name" value="Integrase_p58_C"/>
    <property type="match status" value="1"/>
</dbReference>
<keyword evidence="4" id="KW-0479">Metal-binding</keyword>
<evidence type="ECO:0000256" key="1">
    <source>
        <dbReference type="ARBA" id="ARBA00010879"/>
    </source>
</evidence>
<evidence type="ECO:0000256" key="3">
    <source>
        <dbReference type="ARBA" id="ARBA00023268"/>
    </source>
</evidence>
<dbReference type="Proteomes" id="UP000830375">
    <property type="component" value="Unassembled WGS sequence"/>
</dbReference>
<sequence>MPGVDAGETGPLGADARPLSAGMLDEGLSETGAEAEAESEAKAVLPPFDPFFLLSFGSKEEGRLKVRLARLQFEAQERAQARQAEMDLRLEIRRLEIEAEKEVKLRQLELDTLKLTPTAAAQPTCADASFVAPVVDPSSTTFDVSKHIALVPPFRETEVDTYFSAFERIASSLHWPKDVWSLLLQCKLVGKAQEVCSTLSLEESLQYEIVKSAILRAYELVPEAYRQRFRNHKKLSSQTFVEFAREKGILFDKWWSASKHVQRKYTSVQSAQSQPPRVKPVSPRPKEVRECFYCHKQGHVIADCLALKRKQQPPPKSVGFVNSISDVTSVLPGEDCADPSYKPFLMKGLISLSGKPEDQREIQLLRDTGAAYSFVVANALPLSEQSFCGSSILVQGVSFILGNDLAGGKVTPALEVVDHPSPVSCPDELSVSFPDAFPACVLTRAQSRKMGDPVDLSDLFIAPAFAENVLPPLQENITHVKQQTKSEILKSNIDDALSLPVSRSQIITAQKKDESLVKCFNSAVAPDKISTGKVAYFVENDLLMRKWCSNTDSDAEWNVVYQIVIPSAYRQHVLCLAHDHVLSGHLDGTFRFCTDYRKVNAVTVPDCFPLPRMEDCIDNLGSACFVTKLDLLKGYWQVPLTQRASDISAFVTPDHFMQYKVMAFGLRNAPATFQRLVNTVLAVIGEPFEHVIIDCVGPLPKTKSGNQFLLTIMCIATRFPEAVPLRKITAPVIIKALVKFFSTFGLPKIVQTDQGTNFMSKIFNQVLQSLSITHRVSSPYHPESQGLLERFHQTLKSMLKKYCADTSRDWDEGVPLVLFAVRETVQESLGFSPAELVFGHTVRGPLKVLKENILEIEASPKTNVLNYVSRFRERLHNACNLAKESLVAAQKVMKQQYDTRAVPRSFQAGDQVLVLLPVPGSALSARFSGPYAVQEKLSETDYVICTPDRKRQSRVCHINMLKPYHLRENPQGKTSEQTSTPVVSSVAVAVSADTSSARGSGGADEDGLVLRNAPQQCARLSNSEMLKELPSHLSHLSESQRQDIIQLIQNFPTLFSDIPTQTSVLQHDINVNNFPPIKQHAYRVNANKRVVMRKEVEYLVENGLAVPSCSPWSSPCVLVPKPDGTFRFCTDYRKVNAVTVPDCFPLPRMEDCIDNLGSACFVTKLDLLKGYWQVPLTQRASDISAFVTPDHFMQYKVMAFGLRNAPATFQRLVNTVLAGVPNCNAYLDDLVVYSSEWSEHISLLYTVFDRLTKATLTLNLAKCEFARATVTYLGKEVGQGQVRPVAAIAEFPVPNTRRELRRFLGMAGYYRSFCRNFSSVVCPLTNLLSPSRQFIWSAECQQAFESIKALLCCAPVLAAPDLAFPFKLEVDASAVGAGAVLLQEDRNGVEHPAGKTRTVLDLHQYYRPSQSDGGPPATGIEKDQGHDQLILCGRTSTSCLLTEPPP</sequence>
<dbReference type="PANTHER" id="PTHR37984">
    <property type="entry name" value="PROTEIN CBG26694"/>
    <property type="match status" value="1"/>
</dbReference>
<keyword evidence="4" id="KW-0863">Zinc-finger</keyword>
<dbReference type="InterPro" id="IPR000477">
    <property type="entry name" value="RT_dom"/>
</dbReference>
<dbReference type="Pfam" id="PF00665">
    <property type="entry name" value="rve"/>
    <property type="match status" value="1"/>
</dbReference>
<evidence type="ECO:0000313" key="9">
    <source>
        <dbReference type="Proteomes" id="UP000830375"/>
    </source>
</evidence>
<dbReference type="InterPro" id="IPR012337">
    <property type="entry name" value="RNaseH-like_sf"/>
</dbReference>
<dbReference type="Gene3D" id="4.10.60.10">
    <property type="entry name" value="Zinc finger, CCHC-type"/>
    <property type="match status" value="1"/>
</dbReference>